<accession>A0A069D6D7</accession>
<dbReference type="AlphaFoldDB" id="A0A069D6D7"/>
<proteinExistence type="predicted"/>
<reference evidence="1 2" key="1">
    <citation type="journal article" date="2015" name="Microbes Environ.">
        <title>Distribution and evolution of nitrogen fixation genes in the phylum bacteroidetes.</title>
        <authorList>
            <person name="Inoue J."/>
            <person name="Oshima K."/>
            <person name="Suda W."/>
            <person name="Sakamoto M."/>
            <person name="Iino T."/>
            <person name="Noda S."/>
            <person name="Hongoh Y."/>
            <person name="Hattori M."/>
            <person name="Ohkuma M."/>
        </authorList>
    </citation>
    <scope>NUCLEOTIDE SEQUENCE [LARGE SCALE GENOMIC DNA]</scope>
    <source>
        <strain evidence="1 2">JCM 15093</strain>
    </source>
</reference>
<protein>
    <submittedName>
        <fullName evidence="1">Uncharacterized protein</fullName>
    </submittedName>
</protein>
<keyword evidence="2" id="KW-1185">Reference proteome</keyword>
<dbReference type="Proteomes" id="UP000027601">
    <property type="component" value="Unassembled WGS sequence"/>
</dbReference>
<organism evidence="1 2">
    <name type="scientific">Bacteroides graminisolvens DSM 19988 = JCM 15093</name>
    <dbReference type="NCBI Taxonomy" id="1121097"/>
    <lineage>
        <taxon>Bacteria</taxon>
        <taxon>Pseudomonadati</taxon>
        <taxon>Bacteroidota</taxon>
        <taxon>Bacteroidia</taxon>
        <taxon>Bacteroidales</taxon>
        <taxon>Bacteroidaceae</taxon>
        <taxon>Bacteroides</taxon>
    </lineage>
</organism>
<sequence>MSEIREVTSVRRLRNAGTVTVYLACNQGDAYQEYRGKDSNGNDIVKPDWAANDGLRPVWTPIIGAAVNKSNIQIIPTDDKWTYNTTLLTFDGSGLSTNAGLVGTFKRVTVDGIPSLKAMKNLASETNQDSDTLKFDGAIKVGTVDDRVQKTVPITIVPKSESVYKGVIMGADNKNLVIAENGGSCKIFAKLLYGGEAVENGKYVVLFKKQVNGAFVNITDSAGNNTVLDNATHTVDITADMVNSFLNVYAIFKDATTGAELTTDVGTVQDVSDPLRVVKNAVPADEVIESDTDTVVYTPQVVDSAGNVRPEFASKFKFFLSNEAGQQIVADYDNSATPSASQTITANDADKAAPGDLVIEIVGDDTY</sequence>
<dbReference type="RefSeq" id="WP_024997517.1">
    <property type="nucleotide sequence ID" value="NZ_ATZI01000010.1"/>
</dbReference>
<dbReference type="eggNOG" id="ENOG5030WB8">
    <property type="taxonomic scope" value="Bacteria"/>
</dbReference>
<evidence type="ECO:0000313" key="1">
    <source>
        <dbReference type="EMBL" id="GAK37967.1"/>
    </source>
</evidence>
<dbReference type="STRING" id="1121097.GCA_000428125_02346"/>
<evidence type="ECO:0000313" key="2">
    <source>
        <dbReference type="Proteomes" id="UP000027601"/>
    </source>
</evidence>
<comment type="caution">
    <text evidence="1">The sequence shown here is derived from an EMBL/GenBank/DDBJ whole genome shotgun (WGS) entry which is preliminary data.</text>
</comment>
<name>A0A069D6D7_9BACE</name>
<gene>
    <name evidence="1" type="ORF">JCM15093_3258</name>
</gene>
<dbReference type="EMBL" id="BAJS01000033">
    <property type="protein sequence ID" value="GAK37967.1"/>
    <property type="molecule type" value="Genomic_DNA"/>
</dbReference>
<dbReference type="OrthoDB" id="1049187at2"/>